<dbReference type="InterPro" id="IPR027417">
    <property type="entry name" value="P-loop_NTPase"/>
</dbReference>
<comment type="subcellular location">
    <subcellularLocation>
        <location evidence="1">Cell membrane</location>
        <topology evidence="1">Peripheral membrane protein</topology>
    </subcellularLocation>
</comment>
<dbReference type="InterPro" id="IPR017871">
    <property type="entry name" value="ABC_transporter-like_CS"/>
</dbReference>
<evidence type="ECO:0000313" key="10">
    <source>
        <dbReference type="Proteomes" id="UP000190037"/>
    </source>
</evidence>
<evidence type="ECO:0000256" key="2">
    <source>
        <dbReference type="ARBA" id="ARBA00005417"/>
    </source>
</evidence>
<evidence type="ECO:0000256" key="4">
    <source>
        <dbReference type="ARBA" id="ARBA00022475"/>
    </source>
</evidence>
<accession>A0A1T3NLG5</accession>
<dbReference type="Gene3D" id="3.40.50.300">
    <property type="entry name" value="P-loop containing nucleotide triphosphate hydrolases"/>
    <property type="match status" value="1"/>
</dbReference>
<dbReference type="Pfam" id="PF00005">
    <property type="entry name" value="ABC_tran"/>
    <property type="match status" value="1"/>
</dbReference>
<keyword evidence="5" id="KW-0547">Nucleotide-binding</keyword>
<sequence>MTIVQTQPGTPTAATLSVRNLTISYRRGGRDTVAVAGADFALAPGERLGLVGESGSGKSTLAAAVLRTLPDNARVSSGSISLGGSDILSLDAAELRRIRSTRIARVPQNPLASLNPVFTIGRQLTDIVRAHRKVSKAEAIAIAEEILGKVGLPDVAVKRRSFPHELSGGMRQRVMIAMALINRPQLLIADEPTTALDTTVQAQIVELLRERVTTARMSLLLITHDMGIVSELCTQVMVMYRGRIVEQGPVADVLTNPRHEYTASLLAAVRGEPKAHRAHPRETA</sequence>
<evidence type="ECO:0000256" key="6">
    <source>
        <dbReference type="ARBA" id="ARBA00022840"/>
    </source>
</evidence>
<dbReference type="GO" id="GO:0016887">
    <property type="term" value="F:ATP hydrolysis activity"/>
    <property type="evidence" value="ECO:0007669"/>
    <property type="project" value="InterPro"/>
</dbReference>
<dbReference type="PROSITE" id="PS50893">
    <property type="entry name" value="ABC_TRANSPORTER_2"/>
    <property type="match status" value="1"/>
</dbReference>
<dbReference type="InterPro" id="IPR050388">
    <property type="entry name" value="ABC_Ni/Peptide_Import"/>
</dbReference>
<dbReference type="SMART" id="SM00382">
    <property type="entry name" value="AAA"/>
    <property type="match status" value="1"/>
</dbReference>
<dbReference type="PANTHER" id="PTHR43297:SF2">
    <property type="entry name" value="DIPEPTIDE TRANSPORT ATP-BINDING PROTEIN DPPD"/>
    <property type="match status" value="1"/>
</dbReference>
<dbReference type="OrthoDB" id="5357528at2"/>
<comment type="similarity">
    <text evidence="2">Belongs to the ABC transporter superfamily.</text>
</comment>
<dbReference type="AlphaFoldDB" id="A0A1T3NLG5"/>
<dbReference type="PROSITE" id="PS00211">
    <property type="entry name" value="ABC_TRANSPORTER_1"/>
    <property type="match status" value="1"/>
</dbReference>
<dbReference type="CDD" id="cd03257">
    <property type="entry name" value="ABC_NikE_OppD_transporters"/>
    <property type="match status" value="1"/>
</dbReference>
<dbReference type="GO" id="GO:0005886">
    <property type="term" value="C:plasma membrane"/>
    <property type="evidence" value="ECO:0007669"/>
    <property type="project" value="UniProtKB-SubCell"/>
</dbReference>
<evidence type="ECO:0000313" key="9">
    <source>
        <dbReference type="EMBL" id="OPC77729.1"/>
    </source>
</evidence>
<keyword evidence="6" id="KW-0067">ATP-binding</keyword>
<evidence type="ECO:0000256" key="5">
    <source>
        <dbReference type="ARBA" id="ARBA00022741"/>
    </source>
</evidence>
<dbReference type="Proteomes" id="UP000190037">
    <property type="component" value="Unassembled WGS sequence"/>
</dbReference>
<dbReference type="EMBL" id="MWQN01000003">
    <property type="protein sequence ID" value="OPC77729.1"/>
    <property type="molecule type" value="Genomic_DNA"/>
</dbReference>
<name>A0A1T3NLG5_9ACTN</name>
<feature type="domain" description="ABC transporter" evidence="8">
    <location>
        <begin position="18"/>
        <end position="266"/>
    </location>
</feature>
<keyword evidence="10" id="KW-1185">Reference proteome</keyword>
<keyword evidence="7" id="KW-0472">Membrane</keyword>
<proteinExistence type="inferred from homology"/>
<protein>
    <recommendedName>
        <fullName evidence="8">ABC transporter domain-containing protein</fullName>
    </recommendedName>
</protein>
<dbReference type="RefSeq" id="WP_078980822.1">
    <property type="nucleotide sequence ID" value="NZ_MWQN01000003.1"/>
</dbReference>
<dbReference type="STRING" id="159449.B4N89_36150"/>
<keyword evidence="3" id="KW-0813">Transport</keyword>
<dbReference type="InterPro" id="IPR003439">
    <property type="entry name" value="ABC_transporter-like_ATP-bd"/>
</dbReference>
<evidence type="ECO:0000259" key="8">
    <source>
        <dbReference type="PROSITE" id="PS50893"/>
    </source>
</evidence>
<reference evidence="9 10" key="1">
    <citation type="submission" date="2017-03" db="EMBL/GenBank/DDBJ databases">
        <title>Draft genome sequence of Streptomyces scabrisporus NF3, endophyte isolated from Amphipterygium adstringens.</title>
        <authorList>
            <person name="Vazquez M."/>
            <person name="Ceapa C.D."/>
            <person name="Rodriguez Luna D."/>
            <person name="Sanchez Esquivel S."/>
        </authorList>
    </citation>
    <scope>NUCLEOTIDE SEQUENCE [LARGE SCALE GENOMIC DNA]</scope>
    <source>
        <strain evidence="9 10">NF3</strain>
    </source>
</reference>
<dbReference type="PANTHER" id="PTHR43297">
    <property type="entry name" value="OLIGOPEPTIDE TRANSPORT ATP-BINDING PROTEIN APPD"/>
    <property type="match status" value="1"/>
</dbReference>
<organism evidence="9 10">
    <name type="scientific">Embleya scabrispora</name>
    <dbReference type="NCBI Taxonomy" id="159449"/>
    <lineage>
        <taxon>Bacteria</taxon>
        <taxon>Bacillati</taxon>
        <taxon>Actinomycetota</taxon>
        <taxon>Actinomycetes</taxon>
        <taxon>Kitasatosporales</taxon>
        <taxon>Streptomycetaceae</taxon>
        <taxon>Embleya</taxon>
    </lineage>
</organism>
<dbReference type="InterPro" id="IPR003593">
    <property type="entry name" value="AAA+_ATPase"/>
</dbReference>
<dbReference type="SUPFAM" id="SSF52540">
    <property type="entry name" value="P-loop containing nucleoside triphosphate hydrolases"/>
    <property type="match status" value="1"/>
</dbReference>
<keyword evidence="4" id="KW-1003">Cell membrane</keyword>
<evidence type="ECO:0000256" key="1">
    <source>
        <dbReference type="ARBA" id="ARBA00004202"/>
    </source>
</evidence>
<dbReference type="FunFam" id="3.40.50.300:FF:000016">
    <property type="entry name" value="Oligopeptide ABC transporter ATP-binding component"/>
    <property type="match status" value="1"/>
</dbReference>
<gene>
    <name evidence="9" type="ORF">B4N89_36150</name>
</gene>
<comment type="caution">
    <text evidence="9">The sequence shown here is derived from an EMBL/GenBank/DDBJ whole genome shotgun (WGS) entry which is preliminary data.</text>
</comment>
<evidence type="ECO:0000256" key="7">
    <source>
        <dbReference type="ARBA" id="ARBA00023136"/>
    </source>
</evidence>
<dbReference type="GO" id="GO:0005524">
    <property type="term" value="F:ATP binding"/>
    <property type="evidence" value="ECO:0007669"/>
    <property type="project" value="UniProtKB-KW"/>
</dbReference>
<evidence type="ECO:0000256" key="3">
    <source>
        <dbReference type="ARBA" id="ARBA00022448"/>
    </source>
</evidence>